<gene>
    <name evidence="2" type="ORF">GC098_01825</name>
</gene>
<organism evidence="2 3">
    <name type="scientific">Paenibacillus phytorum</name>
    <dbReference type="NCBI Taxonomy" id="2654977"/>
    <lineage>
        <taxon>Bacteria</taxon>
        <taxon>Bacillati</taxon>
        <taxon>Bacillota</taxon>
        <taxon>Bacilli</taxon>
        <taxon>Bacillales</taxon>
        <taxon>Paenibacillaceae</taxon>
        <taxon>Paenibacillus</taxon>
    </lineage>
</organism>
<evidence type="ECO:0000259" key="1">
    <source>
        <dbReference type="Pfam" id="PF13276"/>
    </source>
</evidence>
<dbReference type="InterPro" id="IPR025948">
    <property type="entry name" value="HTH-like_dom"/>
</dbReference>
<name>A0ABX1XP01_9BACL</name>
<sequence length="68" mass="8067">MLEKRVQYHFKKSKQLYGSPRITEELLKEGHIVSSKTVRRLMKKLDLKSRTVRKYKATTNSISERDNS</sequence>
<accession>A0ABX1XP01</accession>
<dbReference type="Proteomes" id="UP000616779">
    <property type="component" value="Unassembled WGS sequence"/>
</dbReference>
<evidence type="ECO:0000313" key="3">
    <source>
        <dbReference type="Proteomes" id="UP000616779"/>
    </source>
</evidence>
<reference evidence="2 3" key="1">
    <citation type="submission" date="2019-10" db="EMBL/GenBank/DDBJ databases">
        <title>Description of Paenibacillus terrestris sp. nov.</title>
        <authorList>
            <person name="Carlier A."/>
            <person name="Qi S."/>
        </authorList>
    </citation>
    <scope>NUCLEOTIDE SEQUENCE [LARGE SCALE GENOMIC DNA]</scope>
    <source>
        <strain evidence="2 3">LMG 31458</strain>
    </source>
</reference>
<comment type="caution">
    <text evidence="2">The sequence shown here is derived from an EMBL/GenBank/DDBJ whole genome shotgun (WGS) entry which is preliminary data.</text>
</comment>
<keyword evidence="3" id="KW-1185">Reference proteome</keyword>
<dbReference type="RefSeq" id="WP_171640418.1">
    <property type="nucleotide sequence ID" value="NZ_WHOA01000008.1"/>
</dbReference>
<proteinExistence type="predicted"/>
<dbReference type="EMBL" id="WHOA01000008">
    <property type="protein sequence ID" value="NOU70187.1"/>
    <property type="molecule type" value="Genomic_DNA"/>
</dbReference>
<evidence type="ECO:0000313" key="2">
    <source>
        <dbReference type="EMBL" id="NOU70187.1"/>
    </source>
</evidence>
<dbReference type="Pfam" id="PF13276">
    <property type="entry name" value="HTH_21"/>
    <property type="match status" value="1"/>
</dbReference>
<feature type="domain" description="HTH-like" evidence="1">
    <location>
        <begin position="3"/>
        <end position="55"/>
    </location>
</feature>
<protein>
    <submittedName>
        <fullName evidence="2">IS3 family transposase</fullName>
    </submittedName>
</protein>